<dbReference type="EMBL" id="GG698911">
    <property type="protein sequence ID" value="EEU39837.1"/>
    <property type="molecule type" value="Genomic_DNA"/>
</dbReference>
<dbReference type="RefSeq" id="XP_003045550.1">
    <property type="nucleotide sequence ID" value="XM_003045504.1"/>
</dbReference>
<sequence length="538" mass="62228">MCYHDLVRFCCGHRVWSKKQRPCDDSLAGGECQEKRIRRHVYVRTNDRCLPCEIDREPSWLDPIRGGLPNRAATSLTAPNETLSVQDPRHISDDVPPPNDDFLQEAWVPGLALLATATEIVLQLESQMKRFEEDRQKLTRRVLEAMKNPEDPDRKRDLPASNRSRPSKAILRTTEGSGSPYSRLNLKARQIRLLELRPTKNPKDLTLSFLCMELRNCPSYTALSYTWGDEEATRNISIEGGGAINIRENLWSFFSLQGSLISGSTFFWIDAVCINQSNVHERNHQVSMMKEIYVNASKVFIWLGPEGDNSDLAMDFIATKGRRGLRRRGPGFHPIWPRHVGKALNDLCERAYWRRMWIIQEIVHADSITVWCGTKSFRWHVFESLYLTLKTLEETSWFPHHPHAIRVLQSSAFTMVWQRAHWRHPETPSPRLQVLIDIFRDWQCTDIRDKVFALVSMASDETAIVPDYSMSTLNVYRAVQDKHDGEKHQFYNMLSQILAIPQNELMFDGDMVEYKRHPPETLVLRALFGDHLYNDGAV</sequence>
<dbReference type="InterPro" id="IPR010730">
    <property type="entry name" value="HET"/>
</dbReference>
<dbReference type="HOGENOM" id="CLU_506310_0_0_1"/>
<organism evidence="3 4">
    <name type="scientific">Fusarium vanettenii (strain ATCC MYA-4622 / CBS 123669 / FGSC 9596 / NRRL 45880 / 77-13-4)</name>
    <name type="common">Fusarium solani subsp. pisi</name>
    <dbReference type="NCBI Taxonomy" id="660122"/>
    <lineage>
        <taxon>Eukaryota</taxon>
        <taxon>Fungi</taxon>
        <taxon>Dikarya</taxon>
        <taxon>Ascomycota</taxon>
        <taxon>Pezizomycotina</taxon>
        <taxon>Sordariomycetes</taxon>
        <taxon>Hypocreomycetidae</taxon>
        <taxon>Hypocreales</taxon>
        <taxon>Nectriaceae</taxon>
        <taxon>Fusarium</taxon>
        <taxon>Fusarium solani species complex</taxon>
        <taxon>Fusarium vanettenii</taxon>
    </lineage>
</organism>
<dbReference type="KEGG" id="nhe:NECHADRAFT_79724"/>
<proteinExistence type="predicted"/>
<dbReference type="PANTHER" id="PTHR24148:SF73">
    <property type="entry name" value="HET DOMAIN PROTEIN (AFU_ORTHOLOGUE AFUA_8G01020)"/>
    <property type="match status" value="1"/>
</dbReference>
<feature type="region of interest" description="Disordered" evidence="1">
    <location>
        <begin position="142"/>
        <end position="178"/>
    </location>
</feature>
<dbReference type="InterPro" id="IPR052895">
    <property type="entry name" value="HetReg/Transcr_Mod"/>
</dbReference>
<evidence type="ECO:0000256" key="1">
    <source>
        <dbReference type="SAM" id="MobiDB-lite"/>
    </source>
</evidence>
<dbReference type="InParanoid" id="C7Z8A9"/>
<name>C7Z8A9_FUSV7</name>
<dbReference type="AlphaFoldDB" id="C7Z8A9"/>
<accession>C7Z8A9</accession>
<gene>
    <name evidence="3" type="ORF">NECHADRAFT_79724</name>
</gene>
<dbReference type="eggNOG" id="ENOG502SRN4">
    <property type="taxonomic scope" value="Eukaryota"/>
</dbReference>
<dbReference type="Proteomes" id="UP000005206">
    <property type="component" value="Chromosome 4"/>
</dbReference>
<feature type="compositionally biased region" description="Basic and acidic residues" evidence="1">
    <location>
        <begin position="142"/>
        <end position="158"/>
    </location>
</feature>
<dbReference type="Pfam" id="PF06985">
    <property type="entry name" value="HET"/>
    <property type="match status" value="1"/>
</dbReference>
<reference evidence="3 4" key="1">
    <citation type="journal article" date="2009" name="PLoS Genet.">
        <title>The genome of Nectria haematococca: contribution of supernumerary chromosomes to gene expansion.</title>
        <authorList>
            <person name="Coleman J.J."/>
            <person name="Rounsley S.D."/>
            <person name="Rodriguez-Carres M."/>
            <person name="Kuo A."/>
            <person name="Wasmann C.C."/>
            <person name="Grimwood J."/>
            <person name="Schmutz J."/>
            <person name="Taga M."/>
            <person name="White G.J."/>
            <person name="Zhou S."/>
            <person name="Schwartz D.C."/>
            <person name="Freitag M."/>
            <person name="Ma L.J."/>
            <person name="Danchin E.G."/>
            <person name="Henrissat B."/>
            <person name="Coutinho P.M."/>
            <person name="Nelson D.R."/>
            <person name="Straney D."/>
            <person name="Napoli C.A."/>
            <person name="Barker B.M."/>
            <person name="Gribskov M."/>
            <person name="Rep M."/>
            <person name="Kroken S."/>
            <person name="Molnar I."/>
            <person name="Rensing C."/>
            <person name="Kennell J.C."/>
            <person name="Zamora J."/>
            <person name="Farman M.L."/>
            <person name="Selker E.U."/>
            <person name="Salamov A."/>
            <person name="Shapiro H."/>
            <person name="Pangilinan J."/>
            <person name="Lindquist E."/>
            <person name="Lamers C."/>
            <person name="Grigoriev I.V."/>
            <person name="Geiser D.M."/>
            <person name="Covert S.F."/>
            <person name="Temporini E."/>
            <person name="Vanetten H.D."/>
        </authorList>
    </citation>
    <scope>NUCLEOTIDE SEQUENCE [LARGE SCALE GENOMIC DNA]</scope>
    <source>
        <strain evidence="4">ATCC MYA-4622 / CBS 123669 / FGSC 9596 / NRRL 45880 / 77-13-4</strain>
    </source>
</reference>
<dbReference type="VEuPathDB" id="FungiDB:NECHADRAFT_79724"/>
<keyword evidence="4" id="KW-1185">Reference proteome</keyword>
<evidence type="ECO:0000259" key="2">
    <source>
        <dbReference type="Pfam" id="PF06985"/>
    </source>
</evidence>
<evidence type="ECO:0000313" key="4">
    <source>
        <dbReference type="Proteomes" id="UP000005206"/>
    </source>
</evidence>
<dbReference type="OrthoDB" id="5386682at2759"/>
<dbReference type="PANTHER" id="PTHR24148">
    <property type="entry name" value="ANKYRIN REPEAT DOMAIN-CONTAINING PROTEIN 39 HOMOLOG-RELATED"/>
    <property type="match status" value="1"/>
</dbReference>
<protein>
    <recommendedName>
        <fullName evidence="2">Heterokaryon incompatibility domain-containing protein</fullName>
    </recommendedName>
</protein>
<dbReference type="GeneID" id="9672579"/>
<feature type="domain" description="Heterokaryon incompatibility" evidence="2">
    <location>
        <begin position="220"/>
        <end position="361"/>
    </location>
</feature>
<dbReference type="OMA" id="SHTVERY"/>
<evidence type="ECO:0000313" key="3">
    <source>
        <dbReference type="EMBL" id="EEU39837.1"/>
    </source>
</evidence>